<sequence length="367" mass="40244">MTFSRDQIGQLCMVGFDGTTVSSDLASFIREYKPGGVILFARNLESAEQIVTLTNELQRCSAQVPLLISIDQEGGRVSRLPKEFTIFPPCEVLGRCHSSELAYAAAATTAKELKAVGINMNMSPVLDVNSNHLNPVIGDRAFGTDPHVVSELGLATVGGLQDNGVVACGKHFPGHGDTNSDSHKELPTVTADRARLEHIEFPPFRHVVANGVATLMTAHVVYRALDEIRPATLSPMIIGRFLREELYYDGVVLTDDLEMHAIIDHYGIGDATVQAIQAGCDMPLICKDRNRIVAAFNALEKAATSGDLSEGRLAQSFARIRRLKERFLRSYRPVTISDAKLVVGCRSHRTLLRSIHQARERLEKTDV</sequence>
<dbReference type="NCBIfam" id="NF003740">
    <property type="entry name" value="PRK05337.1"/>
    <property type="match status" value="1"/>
</dbReference>
<evidence type="ECO:0000313" key="5">
    <source>
        <dbReference type="EMBL" id="QPD06340.1"/>
    </source>
</evidence>
<gene>
    <name evidence="5" type="ORF">Nkreftii_004114</name>
</gene>
<dbReference type="AlphaFoldDB" id="A0A7S8FIA4"/>
<evidence type="ECO:0000259" key="4">
    <source>
        <dbReference type="Pfam" id="PF00933"/>
    </source>
</evidence>
<comment type="similarity">
    <text evidence="1">Belongs to the glycosyl hydrolase 3 family.</text>
</comment>
<dbReference type="SUPFAM" id="SSF51445">
    <property type="entry name" value="(Trans)glycosidases"/>
    <property type="match status" value="1"/>
</dbReference>
<dbReference type="PANTHER" id="PTHR30480:SF16">
    <property type="entry name" value="GLYCOSIDE HYDROLASE FAMILY 3 DOMAIN PROTEIN"/>
    <property type="match status" value="1"/>
</dbReference>
<dbReference type="Pfam" id="PF00933">
    <property type="entry name" value="Glyco_hydro_3"/>
    <property type="match status" value="1"/>
</dbReference>
<keyword evidence="3" id="KW-0326">Glycosidase</keyword>
<dbReference type="GO" id="GO:0005975">
    <property type="term" value="P:carbohydrate metabolic process"/>
    <property type="evidence" value="ECO:0007669"/>
    <property type="project" value="InterPro"/>
</dbReference>
<feature type="domain" description="Glycoside hydrolase family 3 N-terminal" evidence="4">
    <location>
        <begin position="5"/>
        <end position="323"/>
    </location>
</feature>
<evidence type="ECO:0000256" key="1">
    <source>
        <dbReference type="ARBA" id="ARBA00005336"/>
    </source>
</evidence>
<organism evidence="5 6">
    <name type="scientific">Candidatus Nitrospira kreftii</name>
    <dbReference type="NCBI Taxonomy" id="2652173"/>
    <lineage>
        <taxon>Bacteria</taxon>
        <taxon>Pseudomonadati</taxon>
        <taxon>Nitrospirota</taxon>
        <taxon>Nitrospiria</taxon>
        <taxon>Nitrospirales</taxon>
        <taxon>Nitrospiraceae</taxon>
        <taxon>Nitrospira</taxon>
    </lineage>
</organism>
<evidence type="ECO:0000313" key="6">
    <source>
        <dbReference type="Proteomes" id="UP000593737"/>
    </source>
</evidence>
<evidence type="ECO:0000256" key="3">
    <source>
        <dbReference type="ARBA" id="ARBA00023295"/>
    </source>
</evidence>
<reference evidence="5 6" key="1">
    <citation type="journal article" date="2020" name="ISME J.">
        <title>Enrichment and physiological characterization of a novel comammox Nitrospira indicates ammonium inhibition of complete nitrification.</title>
        <authorList>
            <person name="Sakoula D."/>
            <person name="Koch H."/>
            <person name="Frank J."/>
            <person name="Jetten M.S.M."/>
            <person name="van Kessel M.A.H.J."/>
            <person name="Lucker S."/>
        </authorList>
    </citation>
    <scope>NUCLEOTIDE SEQUENCE [LARGE SCALE GENOMIC DNA]</scope>
    <source>
        <strain evidence="5">Comreactor17</strain>
    </source>
</reference>
<name>A0A7S8FIA4_9BACT</name>
<dbReference type="KEGG" id="nkf:Nkreftii_004114"/>
<dbReference type="InterPro" id="IPR001764">
    <property type="entry name" value="Glyco_hydro_3_N"/>
</dbReference>
<keyword evidence="2" id="KW-0378">Hydrolase</keyword>
<dbReference type="GO" id="GO:0004553">
    <property type="term" value="F:hydrolase activity, hydrolyzing O-glycosyl compounds"/>
    <property type="evidence" value="ECO:0007669"/>
    <property type="project" value="InterPro"/>
</dbReference>
<dbReference type="PANTHER" id="PTHR30480">
    <property type="entry name" value="BETA-HEXOSAMINIDASE-RELATED"/>
    <property type="match status" value="1"/>
</dbReference>
<dbReference type="InterPro" id="IPR036962">
    <property type="entry name" value="Glyco_hydro_3_N_sf"/>
</dbReference>
<accession>A0A7S8FIA4</accession>
<evidence type="ECO:0000256" key="2">
    <source>
        <dbReference type="ARBA" id="ARBA00022801"/>
    </source>
</evidence>
<dbReference type="Proteomes" id="UP000593737">
    <property type="component" value="Chromosome"/>
</dbReference>
<protein>
    <submittedName>
        <fullName evidence="5">Beta-N-acetylglucosaminidase</fullName>
    </submittedName>
</protein>
<dbReference type="InterPro" id="IPR017853">
    <property type="entry name" value="GH"/>
</dbReference>
<proteinExistence type="inferred from homology"/>
<dbReference type="Gene3D" id="3.20.20.300">
    <property type="entry name" value="Glycoside hydrolase, family 3, N-terminal domain"/>
    <property type="match status" value="1"/>
</dbReference>
<dbReference type="GO" id="GO:0009254">
    <property type="term" value="P:peptidoglycan turnover"/>
    <property type="evidence" value="ECO:0007669"/>
    <property type="project" value="TreeGrafter"/>
</dbReference>
<dbReference type="EMBL" id="CP047423">
    <property type="protein sequence ID" value="QPD06340.1"/>
    <property type="molecule type" value="Genomic_DNA"/>
</dbReference>
<dbReference type="InterPro" id="IPR050226">
    <property type="entry name" value="NagZ_Beta-hexosaminidase"/>
</dbReference>